<dbReference type="InterPro" id="IPR000873">
    <property type="entry name" value="AMP-dep_synth/lig_dom"/>
</dbReference>
<dbReference type="SUPFAM" id="SSF56801">
    <property type="entry name" value="Acetyl-CoA synthetase-like"/>
    <property type="match status" value="1"/>
</dbReference>
<name>A0A6I4TD26_9SPHN</name>
<dbReference type="InterPro" id="IPR025110">
    <property type="entry name" value="AMP-bd_C"/>
</dbReference>
<dbReference type="OrthoDB" id="9803968at2"/>
<protein>
    <submittedName>
        <fullName evidence="3">AMP-binding protein</fullName>
    </submittedName>
</protein>
<reference evidence="3 4" key="1">
    <citation type="submission" date="2019-12" db="EMBL/GenBank/DDBJ databases">
        <title>Genomic-based taxomic classification of the family Erythrobacteraceae.</title>
        <authorList>
            <person name="Xu L."/>
        </authorList>
    </citation>
    <scope>NUCLEOTIDE SEQUENCE [LARGE SCALE GENOMIC DNA]</scope>
    <source>
        <strain evidence="3 4">100921-2</strain>
    </source>
</reference>
<dbReference type="Gene3D" id="3.30.300.30">
    <property type="match status" value="1"/>
</dbReference>
<dbReference type="CDD" id="cd05936">
    <property type="entry name" value="FC-FACS_FadD_like"/>
    <property type="match status" value="1"/>
</dbReference>
<dbReference type="InterPro" id="IPR042099">
    <property type="entry name" value="ANL_N_sf"/>
</dbReference>
<dbReference type="PANTHER" id="PTHR43767">
    <property type="entry name" value="LONG-CHAIN-FATTY-ACID--COA LIGASE"/>
    <property type="match status" value="1"/>
</dbReference>
<dbReference type="Pfam" id="PF13193">
    <property type="entry name" value="AMP-binding_C"/>
    <property type="match status" value="1"/>
</dbReference>
<evidence type="ECO:0000259" key="2">
    <source>
        <dbReference type="Pfam" id="PF13193"/>
    </source>
</evidence>
<keyword evidence="4" id="KW-1185">Reference proteome</keyword>
<dbReference type="PANTHER" id="PTHR43767:SF12">
    <property type="entry name" value="AMP-DEPENDENT SYNTHETASE AND LIGASE"/>
    <property type="match status" value="1"/>
</dbReference>
<dbReference type="RefSeq" id="WP_160611105.1">
    <property type="nucleotide sequence ID" value="NZ_WTZA01000001.1"/>
</dbReference>
<dbReference type="AlphaFoldDB" id="A0A6I4TD26"/>
<gene>
    <name evidence="3" type="ORF">GRI40_09605</name>
</gene>
<feature type="domain" description="AMP-binding enzyme C-terminal" evidence="2">
    <location>
        <begin position="473"/>
        <end position="549"/>
    </location>
</feature>
<dbReference type="Pfam" id="PF00501">
    <property type="entry name" value="AMP-binding"/>
    <property type="match status" value="1"/>
</dbReference>
<feature type="domain" description="AMP-dependent synthetase/ligase" evidence="1">
    <location>
        <begin position="34"/>
        <end position="419"/>
    </location>
</feature>
<dbReference type="PROSITE" id="PS00455">
    <property type="entry name" value="AMP_BINDING"/>
    <property type="match status" value="1"/>
</dbReference>
<dbReference type="InterPro" id="IPR045851">
    <property type="entry name" value="AMP-bd_C_sf"/>
</dbReference>
<dbReference type="InterPro" id="IPR050237">
    <property type="entry name" value="ATP-dep_AMP-bd_enzyme"/>
</dbReference>
<proteinExistence type="predicted"/>
<accession>A0A6I4TD26</accession>
<evidence type="ECO:0000259" key="1">
    <source>
        <dbReference type="Pfam" id="PF00501"/>
    </source>
</evidence>
<dbReference type="Gene3D" id="3.40.50.12780">
    <property type="entry name" value="N-terminal domain of ligase-like"/>
    <property type="match status" value="1"/>
</dbReference>
<dbReference type="Proteomes" id="UP000439522">
    <property type="component" value="Unassembled WGS sequence"/>
</dbReference>
<dbReference type="InterPro" id="IPR020845">
    <property type="entry name" value="AMP-binding_CS"/>
</dbReference>
<dbReference type="EMBL" id="WTZA01000001">
    <property type="protein sequence ID" value="MXO75469.1"/>
    <property type="molecule type" value="Genomic_DNA"/>
</dbReference>
<sequence>MDVISAPDHPSPDQYRHPCPWDIAIPRRTVPTLLEDAARKAPSAPAIDFLGRTYDYRTVHAEAVRFASGLAARGIRPGDRVGLFLPNVPIYLAAYYGAMMAGAVVVNFSPLYSVEELSAQVADSGAKLLVTVDVASLLPTALKVLAGSALETLVVGSLGAMLPWPKRIALALLGRKSIAAIPSRPDVLRWGDMLSDGSAEFPEVSPDDLALLQYTGGTTGRPKGAMLTHANLVTNALQVQAIDPDHGARDVILGVLPLFHVFANTCVLNRTVANRGCIAMLPRFDAGQALKTLQRVRATAFPGVPTMYQALLDHPALAKTDFSSLRVCISGGAPLPAPVRDEWESATGSRLVEGYGLTESSGVVSTNPYLGERHPGTIGQVLPHTRVRLLDKEDPTRPPPAGEPGELIVAGPQIMAGYWNRPAAAKDAFAEIAGTRWLRTGDVARIGDNGFIAIVDRIKDMIAVGGFKVFPSQVEAVLLEHPAVKETLVLGLPDAYLGEMPRAFVTLEDDVAAVSAEELATWLNARVGKHERVSGVDIREQLPKTMVGKLDRKALRAELG</sequence>
<evidence type="ECO:0000313" key="3">
    <source>
        <dbReference type="EMBL" id="MXO75469.1"/>
    </source>
</evidence>
<comment type="caution">
    <text evidence="3">The sequence shown here is derived from an EMBL/GenBank/DDBJ whole genome shotgun (WGS) entry which is preliminary data.</text>
</comment>
<evidence type="ECO:0000313" key="4">
    <source>
        <dbReference type="Proteomes" id="UP000439522"/>
    </source>
</evidence>
<dbReference type="GO" id="GO:0016877">
    <property type="term" value="F:ligase activity, forming carbon-sulfur bonds"/>
    <property type="evidence" value="ECO:0007669"/>
    <property type="project" value="UniProtKB-ARBA"/>
</dbReference>
<organism evidence="3 4">
    <name type="scientific">Tsuneonella aeria</name>
    <dbReference type="NCBI Taxonomy" id="1837929"/>
    <lineage>
        <taxon>Bacteria</taxon>
        <taxon>Pseudomonadati</taxon>
        <taxon>Pseudomonadota</taxon>
        <taxon>Alphaproteobacteria</taxon>
        <taxon>Sphingomonadales</taxon>
        <taxon>Erythrobacteraceae</taxon>
        <taxon>Tsuneonella</taxon>
    </lineage>
</organism>